<organism evidence="11 12">
    <name type="scientific">Zhenpiania hominis</name>
    <dbReference type="NCBI Taxonomy" id="2763644"/>
    <lineage>
        <taxon>Bacteria</taxon>
        <taxon>Bacillati</taxon>
        <taxon>Bacillota</taxon>
        <taxon>Clostridia</taxon>
        <taxon>Peptostreptococcales</taxon>
        <taxon>Anaerovoracaceae</taxon>
        <taxon>Zhenpiania</taxon>
    </lineage>
</organism>
<keyword evidence="3" id="KW-1003">Cell membrane</keyword>
<accession>A0A923NIM8</accession>
<dbReference type="RefSeq" id="WP_187302847.1">
    <property type="nucleotide sequence ID" value="NZ_CBCTQH010000017.1"/>
</dbReference>
<feature type="transmembrane region" description="Helical" evidence="8">
    <location>
        <begin position="20"/>
        <end position="43"/>
    </location>
</feature>
<name>A0A923NIM8_9FIRM</name>
<sequence length="820" mass="90829">MRILTKYLLSTFLENFGKQFLMFLSIVISTALLISSLAVVDLLTGIYMEKSVKQYGDYNIQISQEQGKVWNLEDVEELKNIRRLSMLTAFGRVSDYENRDVQIIGAEEDELQEFSPMKAIEQSGAAFQGKTAIISEKTKENLDVELGDSLNLSFEGKEETYRIIGVYETESLFQGDMEERFSVVIPQENLAAYEKGKTNCTSVYACVEEEQSDAWAESFNKAHKEQSVICAKTYDQDVIKSQFEWIQLPMLFMLLITLIMSAFIISCTFRLIIGQRLPVLGTFFSQGASSGQIYGLFLMEGLLYGVAGGLAGCLAGNYLTRFIANYSVHSLRFSAYEDCQVPGSYFLAGFLFSILFSAAMVIIPVHSIKKIPLKEIILNMMEQKKQRRRGPLICGLCFLAAAAVMALIAEPTNYVLSMPCISFFLIGAVVLIGYAAYAVCRPAAAFFRGKSAVGMLAFNNVGTSGILKNNITLITVCITAVLIISALSASITEAINGSYAKMNFDICVTVSQAESEEAGSAVYENFDPDSVIEIGTISTRFDGDPLKPMYLFYVDPEEYRDFENYMSYEDKEAQLRKLDGQKNGIIVSQRIARTYGIEAGDTISVESDGEEYQLNVLSILDARMYSSGNYNLITRETAAELFGFEYPSQYYIRTEIPKEDVKQELSGYGAEITDKQDQVDAAEEEMRQFTDILSVFSYVIMIMGALAVISNVTISFLQRKKDMAVMTSIGISPPQKTGMLLLESLTVAVAGIVFGVISGGISLYLLGDVFTLLMLDLNLGYDGAVLGVISLATVLIVMLTAVPVVIKCEKLDIVKELKYE</sequence>
<dbReference type="Pfam" id="PF02687">
    <property type="entry name" value="FtsX"/>
    <property type="match status" value="2"/>
</dbReference>
<feature type="transmembrane region" description="Helical" evidence="8">
    <location>
        <begin position="738"/>
        <end position="764"/>
    </location>
</feature>
<feature type="transmembrane region" description="Helical" evidence="8">
    <location>
        <begin position="344"/>
        <end position="368"/>
    </location>
</feature>
<evidence type="ECO:0000313" key="11">
    <source>
        <dbReference type="EMBL" id="MBC6679743.1"/>
    </source>
</evidence>
<evidence type="ECO:0000256" key="7">
    <source>
        <dbReference type="SAM" id="Coils"/>
    </source>
</evidence>
<dbReference type="GO" id="GO:0098797">
    <property type="term" value="C:plasma membrane protein complex"/>
    <property type="evidence" value="ECO:0007669"/>
    <property type="project" value="TreeGrafter"/>
</dbReference>
<dbReference type="InterPro" id="IPR003838">
    <property type="entry name" value="ABC3_permease_C"/>
</dbReference>
<keyword evidence="4 8" id="KW-0812">Transmembrane</keyword>
<keyword evidence="6 8" id="KW-0472">Membrane</keyword>
<comment type="similarity">
    <text evidence="2">Belongs to the ABC-4 integral membrane protein family. LolC/E subfamily.</text>
</comment>
<evidence type="ECO:0000256" key="6">
    <source>
        <dbReference type="ARBA" id="ARBA00023136"/>
    </source>
</evidence>
<dbReference type="PANTHER" id="PTHR30489">
    <property type="entry name" value="LIPOPROTEIN-RELEASING SYSTEM TRANSMEMBRANE PROTEIN LOLE"/>
    <property type="match status" value="1"/>
</dbReference>
<dbReference type="AlphaFoldDB" id="A0A923NIM8"/>
<keyword evidence="12" id="KW-1185">Reference proteome</keyword>
<evidence type="ECO:0000256" key="4">
    <source>
        <dbReference type="ARBA" id="ARBA00022692"/>
    </source>
</evidence>
<evidence type="ECO:0000256" key="2">
    <source>
        <dbReference type="ARBA" id="ARBA00005236"/>
    </source>
</evidence>
<feature type="domain" description="MacB-like periplasmic core" evidence="10">
    <location>
        <begin position="20"/>
        <end position="211"/>
    </location>
</feature>
<evidence type="ECO:0000259" key="9">
    <source>
        <dbReference type="Pfam" id="PF02687"/>
    </source>
</evidence>
<feature type="transmembrane region" description="Helical" evidence="8">
    <location>
        <begin position="421"/>
        <end position="440"/>
    </location>
</feature>
<dbReference type="InterPro" id="IPR051447">
    <property type="entry name" value="Lipoprotein-release_system"/>
</dbReference>
<feature type="transmembrane region" description="Helical" evidence="8">
    <location>
        <begin position="302"/>
        <end position="324"/>
    </location>
</feature>
<evidence type="ECO:0000256" key="5">
    <source>
        <dbReference type="ARBA" id="ARBA00022989"/>
    </source>
</evidence>
<evidence type="ECO:0000259" key="10">
    <source>
        <dbReference type="Pfam" id="PF12704"/>
    </source>
</evidence>
<feature type="transmembrane region" description="Helical" evidence="8">
    <location>
        <begin position="389"/>
        <end position="409"/>
    </location>
</feature>
<evidence type="ECO:0000256" key="1">
    <source>
        <dbReference type="ARBA" id="ARBA00004651"/>
    </source>
</evidence>
<feature type="transmembrane region" description="Helical" evidence="8">
    <location>
        <begin position="250"/>
        <end position="273"/>
    </location>
</feature>
<dbReference type="EMBL" id="JACRYT010000006">
    <property type="protein sequence ID" value="MBC6679743.1"/>
    <property type="molecule type" value="Genomic_DNA"/>
</dbReference>
<dbReference type="GO" id="GO:0044874">
    <property type="term" value="P:lipoprotein localization to outer membrane"/>
    <property type="evidence" value="ECO:0007669"/>
    <property type="project" value="TreeGrafter"/>
</dbReference>
<dbReference type="Proteomes" id="UP000602647">
    <property type="component" value="Unassembled WGS sequence"/>
</dbReference>
<keyword evidence="5 8" id="KW-1133">Transmembrane helix</keyword>
<feature type="coiled-coil region" evidence="7">
    <location>
        <begin position="665"/>
        <end position="692"/>
    </location>
</feature>
<feature type="domain" description="ABC3 transporter permease C-terminal" evidence="9">
    <location>
        <begin position="252"/>
        <end position="372"/>
    </location>
</feature>
<evidence type="ECO:0000256" key="3">
    <source>
        <dbReference type="ARBA" id="ARBA00022475"/>
    </source>
</evidence>
<evidence type="ECO:0000256" key="8">
    <source>
        <dbReference type="SAM" id="Phobius"/>
    </source>
</evidence>
<keyword evidence="7" id="KW-0175">Coiled coil</keyword>
<reference evidence="11" key="1">
    <citation type="submission" date="2020-08" db="EMBL/GenBank/DDBJ databases">
        <title>Genome public.</title>
        <authorList>
            <person name="Liu C."/>
            <person name="Sun Q."/>
        </authorList>
    </citation>
    <scope>NUCLEOTIDE SEQUENCE</scope>
    <source>
        <strain evidence="11">BX12</strain>
    </source>
</reference>
<dbReference type="Pfam" id="PF12704">
    <property type="entry name" value="MacB_PCD"/>
    <property type="match status" value="1"/>
</dbReference>
<comment type="subcellular location">
    <subcellularLocation>
        <location evidence="1">Cell membrane</location>
        <topology evidence="1">Multi-pass membrane protein</topology>
    </subcellularLocation>
</comment>
<feature type="domain" description="ABC3 transporter permease C-terminal" evidence="9">
    <location>
        <begin position="695"/>
        <end position="807"/>
    </location>
</feature>
<comment type="caution">
    <text evidence="11">The sequence shown here is derived from an EMBL/GenBank/DDBJ whole genome shotgun (WGS) entry which is preliminary data.</text>
</comment>
<feature type="transmembrane region" description="Helical" evidence="8">
    <location>
        <begin position="471"/>
        <end position="491"/>
    </location>
</feature>
<dbReference type="PANTHER" id="PTHR30489:SF0">
    <property type="entry name" value="LIPOPROTEIN-RELEASING SYSTEM TRANSMEMBRANE PROTEIN LOLE"/>
    <property type="match status" value="1"/>
</dbReference>
<gene>
    <name evidence="11" type="ORF">H9L42_07875</name>
</gene>
<evidence type="ECO:0000313" key="12">
    <source>
        <dbReference type="Proteomes" id="UP000602647"/>
    </source>
</evidence>
<feature type="transmembrane region" description="Helical" evidence="8">
    <location>
        <begin position="784"/>
        <end position="806"/>
    </location>
</feature>
<protein>
    <submittedName>
        <fullName evidence="11">ABC transporter permease</fullName>
    </submittedName>
</protein>
<dbReference type="InterPro" id="IPR025857">
    <property type="entry name" value="MacB_PCD"/>
</dbReference>
<proteinExistence type="inferred from homology"/>
<feature type="transmembrane region" description="Helical" evidence="8">
    <location>
        <begin position="695"/>
        <end position="717"/>
    </location>
</feature>